<dbReference type="InterPro" id="IPR006311">
    <property type="entry name" value="TAT_signal"/>
</dbReference>
<evidence type="ECO:0000256" key="3">
    <source>
        <dbReference type="ARBA" id="ARBA00023326"/>
    </source>
</evidence>
<dbReference type="Gene3D" id="2.60.40.10">
    <property type="entry name" value="Immunoglobulins"/>
    <property type="match status" value="3"/>
</dbReference>
<feature type="domain" description="Fibronectin type-III" evidence="5">
    <location>
        <begin position="498"/>
        <end position="591"/>
    </location>
</feature>
<name>A0A9X2D6Z3_9ACTN</name>
<dbReference type="RefSeq" id="WP_250827103.1">
    <property type="nucleotide sequence ID" value="NZ_JAMOIL010000010.1"/>
</dbReference>
<keyword evidence="3" id="KW-0119">Carbohydrate metabolism</keyword>
<evidence type="ECO:0000256" key="4">
    <source>
        <dbReference type="SAM" id="SignalP"/>
    </source>
</evidence>
<reference evidence="6" key="1">
    <citation type="submission" date="2022-05" db="EMBL/GenBank/DDBJ databases">
        <authorList>
            <person name="Tuo L."/>
        </authorList>
    </citation>
    <scope>NUCLEOTIDE SEQUENCE</scope>
    <source>
        <strain evidence="6">BSK12Z-4</strain>
    </source>
</reference>
<comment type="caution">
    <text evidence="6">The sequence shown here is derived from an EMBL/GenBank/DDBJ whole genome shotgun (WGS) entry which is preliminary data.</text>
</comment>
<dbReference type="AlphaFoldDB" id="A0A9X2D6Z3"/>
<dbReference type="PANTHER" id="PTHR13817">
    <property type="entry name" value="TITIN"/>
    <property type="match status" value="1"/>
</dbReference>
<evidence type="ECO:0000256" key="2">
    <source>
        <dbReference type="ARBA" id="ARBA00023295"/>
    </source>
</evidence>
<keyword evidence="2" id="KW-0326">Glycosidase</keyword>
<feature type="signal peptide" evidence="4">
    <location>
        <begin position="1"/>
        <end position="29"/>
    </location>
</feature>
<dbReference type="PRINTS" id="PR00014">
    <property type="entry name" value="FNTYPEIII"/>
</dbReference>
<dbReference type="PROSITE" id="PS50853">
    <property type="entry name" value="FN3"/>
    <property type="match status" value="2"/>
</dbReference>
<dbReference type="CDD" id="cd00063">
    <property type="entry name" value="FN3"/>
    <property type="match status" value="2"/>
</dbReference>
<dbReference type="Pfam" id="PF13582">
    <property type="entry name" value="Reprolysin_3"/>
    <property type="match status" value="1"/>
</dbReference>
<dbReference type="SUPFAM" id="SSF55486">
    <property type="entry name" value="Metalloproteases ('zincins'), catalytic domain"/>
    <property type="match status" value="1"/>
</dbReference>
<feature type="domain" description="Fibronectin type-III" evidence="5">
    <location>
        <begin position="682"/>
        <end position="782"/>
    </location>
</feature>
<dbReference type="SUPFAM" id="SSF49265">
    <property type="entry name" value="Fibronectin type III"/>
    <property type="match status" value="2"/>
</dbReference>
<dbReference type="EMBL" id="JAMOIL010000010">
    <property type="protein sequence ID" value="MCM0620503.1"/>
    <property type="molecule type" value="Genomic_DNA"/>
</dbReference>
<evidence type="ECO:0000256" key="1">
    <source>
        <dbReference type="ARBA" id="ARBA00022737"/>
    </source>
</evidence>
<dbReference type="GO" id="GO:0008237">
    <property type="term" value="F:metallopeptidase activity"/>
    <property type="evidence" value="ECO:0007669"/>
    <property type="project" value="InterPro"/>
</dbReference>
<keyword evidence="1" id="KW-0677">Repeat</keyword>
<evidence type="ECO:0000259" key="5">
    <source>
        <dbReference type="PROSITE" id="PS50853"/>
    </source>
</evidence>
<dbReference type="InterPro" id="IPR024079">
    <property type="entry name" value="MetalloPept_cat_dom_sf"/>
</dbReference>
<dbReference type="PROSITE" id="PS51318">
    <property type="entry name" value="TAT"/>
    <property type="match status" value="1"/>
</dbReference>
<accession>A0A9X2D6Z3</accession>
<keyword evidence="4" id="KW-0732">Signal</keyword>
<keyword evidence="3" id="KW-0624">Polysaccharide degradation</keyword>
<dbReference type="InterPro" id="IPR013783">
    <property type="entry name" value="Ig-like_fold"/>
</dbReference>
<dbReference type="GO" id="GO:0000272">
    <property type="term" value="P:polysaccharide catabolic process"/>
    <property type="evidence" value="ECO:0007669"/>
    <property type="project" value="UniProtKB-KW"/>
</dbReference>
<dbReference type="SMART" id="SM00060">
    <property type="entry name" value="FN3"/>
    <property type="match status" value="3"/>
</dbReference>
<dbReference type="Proteomes" id="UP001139485">
    <property type="component" value="Unassembled WGS sequence"/>
</dbReference>
<dbReference type="GO" id="GO:0016798">
    <property type="term" value="F:hydrolase activity, acting on glycosyl bonds"/>
    <property type="evidence" value="ECO:0007669"/>
    <property type="project" value="UniProtKB-KW"/>
</dbReference>
<dbReference type="PANTHER" id="PTHR13817:SF73">
    <property type="entry name" value="FIBRONECTIN TYPE-III DOMAIN-CONTAINING PROTEIN"/>
    <property type="match status" value="1"/>
</dbReference>
<dbReference type="Pfam" id="PF00041">
    <property type="entry name" value="fn3"/>
    <property type="match status" value="1"/>
</dbReference>
<sequence>MDSPRSLRRPRRARLLALAAATVAASALAAPVAGPLAPARAADEPASDLTVVDADLLPAPARGARAVRLLGEDLGTAAALNDLTGRALAEVLREDPTAWLDPTGRLFYRDELAADRDQASPQATAADLIVPAEDTFTLHSLPGAQRTIFIDFDGGTVSGTAWNAWKLTTTSVLGFSYDADYSTFSTAERALIQQVWQQVAEDFAPFAVDVTTQDPGAAALTRSGSGDQVYGAHAMVTDDLVAHAALCVSSGCTGIAYVDVFDDTSSAYYSPAWAFTGYYDDVETITGTVSHEVGHNLGLSHDGVSGGTAYYGGQGIWGPIMGSTWRPLVQWSKGEYPSPSNTEDDLSLIAANGAPRRTDDVGDTVAAASAAALPASGVIGTPTDVDVFSLGTCTGEVTVSAATAETSPNLDLELQVLDAGGATLATADPASAAGDGVTASGTGAAATVSVVDEPLFARLDGVGNGSWAAGGYGDYGSLGGYTLAVSGCETSSPTAPGTPTDVSATATGTTTATISWAAPASDGGSALTGYVVSLDGADVATVSAGTTSRALTGLSAGTTYTVGVRATNAVGASPVATTGLTTDAGTATVPDAPSDLVLTWDADAGLLLLAFAEPASDGGAPVEAYRVYESGGLIGTVSSGAGGAISGFAPGDVAVIAVTALNNVGESAAASATLVIPRAATTPGRPRIGAASSGRRGGAITAVARWSAPSSDGGAALTGYRVVARKWDAAGRVVQVRRVDVAASATRQALRLTRGRWSFRVQARNTEGLSRPSAASSVVRAR</sequence>
<keyword evidence="7" id="KW-1185">Reference proteome</keyword>
<proteinExistence type="predicted"/>
<dbReference type="Gene3D" id="3.40.390.10">
    <property type="entry name" value="Collagenase (Catalytic Domain)"/>
    <property type="match status" value="1"/>
</dbReference>
<gene>
    <name evidence="6" type="ORF">M8330_09370</name>
</gene>
<organism evidence="6 7">
    <name type="scientific">Nocardioides bruguierae</name>
    <dbReference type="NCBI Taxonomy" id="2945102"/>
    <lineage>
        <taxon>Bacteria</taxon>
        <taxon>Bacillati</taxon>
        <taxon>Actinomycetota</taxon>
        <taxon>Actinomycetes</taxon>
        <taxon>Propionibacteriales</taxon>
        <taxon>Nocardioidaceae</taxon>
        <taxon>Nocardioides</taxon>
    </lineage>
</organism>
<evidence type="ECO:0000313" key="6">
    <source>
        <dbReference type="EMBL" id="MCM0620503.1"/>
    </source>
</evidence>
<evidence type="ECO:0000313" key="7">
    <source>
        <dbReference type="Proteomes" id="UP001139485"/>
    </source>
</evidence>
<dbReference type="InterPro" id="IPR050964">
    <property type="entry name" value="Striated_Muscle_Regulatory"/>
</dbReference>
<dbReference type="InterPro" id="IPR003961">
    <property type="entry name" value="FN3_dom"/>
</dbReference>
<keyword evidence="2" id="KW-0378">Hydrolase</keyword>
<dbReference type="InterPro" id="IPR036116">
    <property type="entry name" value="FN3_sf"/>
</dbReference>
<protein>
    <submittedName>
        <fullName evidence="6">Fibronectin type III domain-containing protein</fullName>
    </submittedName>
</protein>
<feature type="chain" id="PRO_5040761476" evidence="4">
    <location>
        <begin position="30"/>
        <end position="782"/>
    </location>
</feature>